<sequence>MRSNETLRFDYKFTATSAVTMVIAAFAVTAGLGYIAYTNPETRLTMVISRLLSPSVPPIIFWALTALCFIAALFTLHVAFRASRSISHVELGPNGALVPLASISMKPITIPYGSIRNIQVKDIQGQQLAVISSTVGESRLLAKFFATPSDFTAFLLALERRRHA</sequence>
<evidence type="ECO:0000256" key="1">
    <source>
        <dbReference type="SAM" id="Phobius"/>
    </source>
</evidence>
<feature type="transmembrane region" description="Helical" evidence="1">
    <location>
        <begin position="59"/>
        <end position="80"/>
    </location>
</feature>
<dbReference type="EMBL" id="JBHRXX010000011">
    <property type="protein sequence ID" value="MFC3686651.1"/>
    <property type="molecule type" value="Genomic_DNA"/>
</dbReference>
<accession>A0ABV7WA31</accession>
<protein>
    <recommendedName>
        <fullName evidence="4">PH domain-containing protein</fullName>
    </recommendedName>
</protein>
<feature type="transmembrane region" description="Helical" evidence="1">
    <location>
        <begin position="12"/>
        <end position="37"/>
    </location>
</feature>
<keyword evidence="1" id="KW-1133">Transmembrane helix</keyword>
<evidence type="ECO:0008006" key="4">
    <source>
        <dbReference type="Google" id="ProtNLM"/>
    </source>
</evidence>
<name>A0ABV7WA31_9BURK</name>
<comment type="caution">
    <text evidence="2">The sequence shown here is derived from an EMBL/GenBank/DDBJ whole genome shotgun (WGS) entry which is preliminary data.</text>
</comment>
<keyword evidence="1" id="KW-0812">Transmembrane</keyword>
<organism evidence="2 3">
    <name type="scientific">Hydrogenophaga luteola</name>
    <dbReference type="NCBI Taxonomy" id="1591122"/>
    <lineage>
        <taxon>Bacteria</taxon>
        <taxon>Pseudomonadati</taxon>
        <taxon>Pseudomonadota</taxon>
        <taxon>Betaproteobacteria</taxon>
        <taxon>Burkholderiales</taxon>
        <taxon>Comamonadaceae</taxon>
        <taxon>Hydrogenophaga</taxon>
    </lineage>
</organism>
<evidence type="ECO:0000313" key="3">
    <source>
        <dbReference type="Proteomes" id="UP001595729"/>
    </source>
</evidence>
<dbReference type="Proteomes" id="UP001595729">
    <property type="component" value="Unassembled WGS sequence"/>
</dbReference>
<gene>
    <name evidence="2" type="ORF">ACFOPI_23875</name>
</gene>
<keyword evidence="3" id="KW-1185">Reference proteome</keyword>
<dbReference type="RefSeq" id="WP_382179842.1">
    <property type="nucleotide sequence ID" value="NZ_JBHRXX010000011.1"/>
</dbReference>
<evidence type="ECO:0000313" key="2">
    <source>
        <dbReference type="EMBL" id="MFC3686651.1"/>
    </source>
</evidence>
<proteinExistence type="predicted"/>
<keyword evidence="1" id="KW-0472">Membrane</keyword>
<reference evidence="3" key="1">
    <citation type="journal article" date="2019" name="Int. J. Syst. Evol. Microbiol.">
        <title>The Global Catalogue of Microorganisms (GCM) 10K type strain sequencing project: providing services to taxonomists for standard genome sequencing and annotation.</title>
        <authorList>
            <consortium name="The Broad Institute Genomics Platform"/>
            <consortium name="The Broad Institute Genome Sequencing Center for Infectious Disease"/>
            <person name="Wu L."/>
            <person name="Ma J."/>
        </authorList>
    </citation>
    <scope>NUCLEOTIDE SEQUENCE [LARGE SCALE GENOMIC DNA]</scope>
    <source>
        <strain evidence="3">KCTC 42501</strain>
    </source>
</reference>